<dbReference type="PROSITE" id="PS51273">
    <property type="entry name" value="GATASE_TYPE_1"/>
    <property type="match status" value="1"/>
</dbReference>
<organism evidence="2 3">
    <name type="scientific">Ciceribacter ferrooxidans</name>
    <dbReference type="NCBI Taxonomy" id="2509717"/>
    <lineage>
        <taxon>Bacteria</taxon>
        <taxon>Pseudomonadati</taxon>
        <taxon>Pseudomonadota</taxon>
        <taxon>Alphaproteobacteria</taxon>
        <taxon>Hyphomicrobiales</taxon>
        <taxon>Rhizobiaceae</taxon>
        <taxon>Ciceribacter</taxon>
    </lineage>
</organism>
<dbReference type="InterPro" id="IPR044992">
    <property type="entry name" value="ChyE-like"/>
</dbReference>
<keyword evidence="2" id="KW-0315">Glutamine amidotransferase</keyword>
<keyword evidence="2" id="KW-0808">Transferase</keyword>
<sequence length="248" mass="26173">MGQLSARPTPKCKRTPVSKSALILRHLTFEDLGSLASVLEGEGYRLILIEAGIDPLPDPLSFDLVVVLGGPIGVNDGRSYPSIAAEREWLAPRLAARRPTLGICLGAQLMAAALGAEVAPMSRKEIGFAPLTLTEAGRCGPLTALEGVPVLHWHGEAFETPAMAENLATTSACATQAFAVGRAVLGLQFHAEAGELPAFERWLIGHAVELAQAGIAPEDLRRAAEEHGPALRVAGQSMLSAWLRELPA</sequence>
<dbReference type="CDD" id="cd01741">
    <property type="entry name" value="GATase1_1"/>
    <property type="match status" value="1"/>
</dbReference>
<comment type="caution">
    <text evidence="2">The sequence shown here is derived from an EMBL/GenBank/DDBJ whole genome shotgun (WGS) entry which is preliminary data.</text>
</comment>
<dbReference type="OrthoDB" id="9813383at2"/>
<dbReference type="InterPro" id="IPR017926">
    <property type="entry name" value="GATASE"/>
</dbReference>
<dbReference type="Proteomes" id="UP000291088">
    <property type="component" value="Unassembled WGS sequence"/>
</dbReference>
<keyword evidence="3" id="KW-1185">Reference proteome</keyword>
<evidence type="ECO:0000313" key="2">
    <source>
        <dbReference type="EMBL" id="RYC25459.1"/>
    </source>
</evidence>
<protein>
    <submittedName>
        <fullName evidence="2">Glutamine amidotransferase</fullName>
    </submittedName>
</protein>
<dbReference type="AlphaFoldDB" id="A0A4Q2TYB8"/>
<dbReference type="Pfam" id="PF00117">
    <property type="entry name" value="GATase"/>
    <property type="match status" value="1"/>
</dbReference>
<dbReference type="EMBL" id="SDVB01000094">
    <property type="protein sequence ID" value="RYC25459.1"/>
    <property type="molecule type" value="Genomic_DNA"/>
</dbReference>
<dbReference type="GO" id="GO:0016740">
    <property type="term" value="F:transferase activity"/>
    <property type="evidence" value="ECO:0007669"/>
    <property type="project" value="UniProtKB-KW"/>
</dbReference>
<dbReference type="NCBIfam" id="NF005458">
    <property type="entry name" value="PRK07053.1"/>
    <property type="match status" value="1"/>
</dbReference>
<dbReference type="PANTHER" id="PTHR42695:SF5">
    <property type="entry name" value="GLUTAMINE AMIDOTRANSFERASE YLR126C-RELATED"/>
    <property type="match status" value="1"/>
</dbReference>
<dbReference type="GO" id="GO:0005829">
    <property type="term" value="C:cytosol"/>
    <property type="evidence" value="ECO:0007669"/>
    <property type="project" value="TreeGrafter"/>
</dbReference>
<dbReference type="Gene3D" id="3.40.50.880">
    <property type="match status" value="1"/>
</dbReference>
<dbReference type="SUPFAM" id="SSF52317">
    <property type="entry name" value="Class I glutamine amidotransferase-like"/>
    <property type="match status" value="1"/>
</dbReference>
<proteinExistence type="predicted"/>
<reference evidence="2 3" key="1">
    <citation type="submission" date="2019-01" db="EMBL/GenBank/DDBJ databases">
        <authorList>
            <person name="Deng T."/>
        </authorList>
    </citation>
    <scope>NUCLEOTIDE SEQUENCE [LARGE SCALE GENOMIC DNA]</scope>
    <source>
        <strain evidence="2 3">F8825</strain>
    </source>
</reference>
<dbReference type="InterPro" id="IPR029062">
    <property type="entry name" value="Class_I_gatase-like"/>
</dbReference>
<gene>
    <name evidence="2" type="ORF">EUU22_02185</name>
</gene>
<name>A0A4Q2TYB8_9HYPH</name>
<dbReference type="PANTHER" id="PTHR42695">
    <property type="entry name" value="GLUTAMINE AMIDOTRANSFERASE YLR126C-RELATED"/>
    <property type="match status" value="1"/>
</dbReference>
<evidence type="ECO:0000259" key="1">
    <source>
        <dbReference type="Pfam" id="PF00117"/>
    </source>
</evidence>
<feature type="domain" description="Glutamine amidotransferase" evidence="1">
    <location>
        <begin position="61"/>
        <end position="194"/>
    </location>
</feature>
<evidence type="ECO:0000313" key="3">
    <source>
        <dbReference type="Proteomes" id="UP000291088"/>
    </source>
</evidence>
<accession>A0A4Q2TYB8</accession>